<dbReference type="InterPro" id="IPR018490">
    <property type="entry name" value="cNMP-bd_dom_sf"/>
</dbReference>
<protein>
    <submittedName>
        <fullName evidence="6">Putative transcriptional regulator, Crp/Fnr family</fullName>
    </submittedName>
</protein>
<dbReference type="InterPro" id="IPR012318">
    <property type="entry name" value="HTH_CRP"/>
</dbReference>
<keyword evidence="1" id="KW-0805">Transcription regulation</keyword>
<dbReference type="KEGG" id="tpt:Tpet_1578"/>
<dbReference type="PROSITE" id="PS51063">
    <property type="entry name" value="HTH_CRP_2"/>
    <property type="match status" value="1"/>
</dbReference>
<sequence>MDLKKLLPCGRIIVFKKGEIVKYQDEPIEDVLVLLEGTLKTEHVSENGRTLEIDEIKPVQIIASGFIFSSEPRFPVNVVAGENSKILSIPKEVFIDLLMKDREFLLFFLRDVSEHFRVVSEKLFFLTMKTLREKVLNFLVHHMNEERELTLPVTLEELSRLFGCARPALSRVFQELEREGYIEKHGRRIKVLKDPLEHDRI</sequence>
<dbReference type="CDD" id="cd00038">
    <property type="entry name" value="CAP_ED"/>
    <property type="match status" value="1"/>
</dbReference>
<evidence type="ECO:0000256" key="2">
    <source>
        <dbReference type="ARBA" id="ARBA00023125"/>
    </source>
</evidence>
<organism evidence="6 7">
    <name type="scientific">Thermotoga petrophila (strain ATCC BAA-488 / DSM 13995 / JCM 10881 / RKU-1)</name>
    <dbReference type="NCBI Taxonomy" id="390874"/>
    <lineage>
        <taxon>Bacteria</taxon>
        <taxon>Thermotogati</taxon>
        <taxon>Thermotogota</taxon>
        <taxon>Thermotogae</taxon>
        <taxon>Thermotogales</taxon>
        <taxon>Thermotogaceae</taxon>
        <taxon>Thermotoga</taxon>
    </lineage>
</organism>
<dbReference type="STRING" id="390874.Tpet_1578"/>
<dbReference type="GO" id="GO:0005829">
    <property type="term" value="C:cytosol"/>
    <property type="evidence" value="ECO:0007669"/>
    <property type="project" value="TreeGrafter"/>
</dbReference>
<gene>
    <name evidence="6" type="ordered locus">Tpet_1578</name>
</gene>
<dbReference type="GO" id="GO:0003677">
    <property type="term" value="F:DNA binding"/>
    <property type="evidence" value="ECO:0007669"/>
    <property type="project" value="UniProtKB-KW"/>
</dbReference>
<dbReference type="eggNOG" id="COG0664">
    <property type="taxonomic scope" value="Bacteria"/>
</dbReference>
<evidence type="ECO:0000256" key="1">
    <source>
        <dbReference type="ARBA" id="ARBA00023015"/>
    </source>
</evidence>
<keyword evidence="3" id="KW-0804">Transcription</keyword>
<evidence type="ECO:0000313" key="7">
    <source>
        <dbReference type="Proteomes" id="UP000006558"/>
    </source>
</evidence>
<evidence type="ECO:0000259" key="4">
    <source>
        <dbReference type="PROSITE" id="PS50042"/>
    </source>
</evidence>
<dbReference type="Pfam" id="PF00027">
    <property type="entry name" value="cNMP_binding"/>
    <property type="match status" value="1"/>
</dbReference>
<dbReference type="AlphaFoldDB" id="A5IN11"/>
<reference evidence="6 7" key="2">
    <citation type="journal article" date="2009" name="Proc. Natl. Acad. Sci. U.S.A.">
        <title>On the chimeric nature, thermophilic origin, and phylogenetic placement of the Thermotogales.</title>
        <authorList>
            <person name="Zhaxybayeva O."/>
            <person name="Swithers K.S."/>
            <person name="Lapierre P."/>
            <person name="Fournier G.P."/>
            <person name="Bickhart D.M."/>
            <person name="DeBoy R.T."/>
            <person name="Nelson K.E."/>
            <person name="Nesbo C.L."/>
            <person name="Doolittle W.F."/>
            <person name="Gogarten J.P."/>
            <person name="Noll K.M."/>
        </authorList>
    </citation>
    <scope>NUCLEOTIDE SEQUENCE [LARGE SCALE GENOMIC DNA]</scope>
    <source>
        <strain evidence="7">ATCC BAA-488 / DSM 13995 / JCM 10881 / RKU-1</strain>
    </source>
</reference>
<dbReference type="GO" id="GO:0003700">
    <property type="term" value="F:DNA-binding transcription factor activity"/>
    <property type="evidence" value="ECO:0007669"/>
    <property type="project" value="TreeGrafter"/>
</dbReference>
<dbReference type="PANTHER" id="PTHR24567">
    <property type="entry name" value="CRP FAMILY TRANSCRIPTIONAL REGULATORY PROTEIN"/>
    <property type="match status" value="1"/>
</dbReference>
<dbReference type="SUPFAM" id="SSF46785">
    <property type="entry name" value="Winged helix' DNA-binding domain"/>
    <property type="match status" value="1"/>
</dbReference>
<dbReference type="PROSITE" id="PS50042">
    <property type="entry name" value="CNMP_BINDING_3"/>
    <property type="match status" value="1"/>
</dbReference>
<name>A5IN11_THEP1</name>
<proteinExistence type="predicted"/>
<evidence type="ECO:0000256" key="3">
    <source>
        <dbReference type="ARBA" id="ARBA00023163"/>
    </source>
</evidence>
<dbReference type="HOGENOM" id="CLU_075053_4_1_0"/>
<accession>A5IN11</accession>
<dbReference type="RefSeq" id="WP_011943997.1">
    <property type="nucleotide sequence ID" value="NC_009486.1"/>
</dbReference>
<dbReference type="InterPro" id="IPR014710">
    <property type="entry name" value="RmlC-like_jellyroll"/>
</dbReference>
<dbReference type="Pfam" id="PF13545">
    <property type="entry name" value="HTH_Crp_2"/>
    <property type="match status" value="1"/>
</dbReference>
<dbReference type="InterPro" id="IPR050397">
    <property type="entry name" value="Env_Response_Regulators"/>
</dbReference>
<feature type="domain" description="Cyclic nucleotide-binding" evidence="4">
    <location>
        <begin position="1"/>
        <end position="100"/>
    </location>
</feature>
<evidence type="ECO:0000259" key="5">
    <source>
        <dbReference type="PROSITE" id="PS51063"/>
    </source>
</evidence>
<dbReference type="SMART" id="SM00419">
    <property type="entry name" value="HTH_CRP"/>
    <property type="match status" value="1"/>
</dbReference>
<dbReference type="Gene3D" id="2.60.120.10">
    <property type="entry name" value="Jelly Rolls"/>
    <property type="match status" value="1"/>
</dbReference>
<evidence type="ECO:0000313" key="6">
    <source>
        <dbReference type="EMBL" id="ABQ47584.1"/>
    </source>
</evidence>
<keyword evidence="2" id="KW-0238">DNA-binding</keyword>
<dbReference type="InterPro" id="IPR036390">
    <property type="entry name" value="WH_DNA-bd_sf"/>
</dbReference>
<dbReference type="Proteomes" id="UP000006558">
    <property type="component" value="Chromosome"/>
</dbReference>
<dbReference type="SUPFAM" id="SSF51206">
    <property type="entry name" value="cAMP-binding domain-like"/>
    <property type="match status" value="1"/>
</dbReference>
<dbReference type="EMBL" id="CP000702">
    <property type="protein sequence ID" value="ABQ47584.1"/>
    <property type="molecule type" value="Genomic_DNA"/>
</dbReference>
<feature type="domain" description="HTH crp-type" evidence="5">
    <location>
        <begin position="129"/>
        <end position="195"/>
    </location>
</feature>
<dbReference type="PANTHER" id="PTHR24567:SF58">
    <property type="entry name" value="CYCLIC AMP-BINDING REGULATORY PROTEIN"/>
    <property type="match status" value="1"/>
</dbReference>
<reference evidence="7" key="1">
    <citation type="submission" date="2007-05" db="EMBL/GenBank/DDBJ databases">
        <title>Complete sequence of Thermotoga petrophila RKU-1.</title>
        <authorList>
            <consortium name="US DOE Joint Genome Institute"/>
            <person name="Copeland A."/>
            <person name="Lucas S."/>
            <person name="Lapidus A."/>
            <person name="Barry K."/>
            <person name="Glavina del Rio T."/>
            <person name="Dalin E."/>
            <person name="Tice H."/>
            <person name="Pitluck S."/>
            <person name="Sims D."/>
            <person name="Brettin T."/>
            <person name="Bruce D."/>
            <person name="Detter J.C."/>
            <person name="Han C."/>
            <person name="Tapia R."/>
            <person name="Schmutz J."/>
            <person name="Larimer F."/>
            <person name="Land M."/>
            <person name="Hauser L."/>
            <person name="Kyrpides N."/>
            <person name="Mikhailova N."/>
            <person name="Nelson K."/>
            <person name="Gogarten J.P."/>
            <person name="Noll K."/>
            <person name="Richardson P."/>
        </authorList>
    </citation>
    <scope>NUCLEOTIDE SEQUENCE [LARGE SCALE GENOMIC DNA]</scope>
    <source>
        <strain evidence="7">ATCC BAA-488 / DSM 13995 / JCM 10881 / RKU-1</strain>
    </source>
</reference>
<dbReference type="InterPro" id="IPR000595">
    <property type="entry name" value="cNMP-bd_dom"/>
</dbReference>